<proteinExistence type="predicted"/>
<keyword evidence="1" id="KW-1133">Transmembrane helix</keyword>
<sequence length="592" mass="63219">MPTEIRFGAFVREITLQQQRISYNNLTPKVWRDADGAEIPYQAPKIRLRWVDAYRLIQPYISSRLMEQLKAVIPLAAYLMLFQVFILQQAITDAGIISGGLFAVILGLMFFLEGLKVGLMPFGEILGNTLPAKATLPIVLIIALLLGIGVTFAEPAMGALKAAGQIVQVESAPYLYALLNDWSGVLVLMVGIGVGAAAVLGTLRLLNGWSLKPLIYFSLIPIIGLTLYMEFDPELSKTLGLAWDSGAVTTGPVTVPLVLALGIGISASAGKEQSSLSGFGIVTLASLFPILSVQLLALYLAFTTSPAEIIAAATHAAQLSTTPAWYTQTPWQEIISGLRAIVPLVLFLLLILWGVLKETIQQPGHITYGITLAVLGMIMFNLGLSYGLAKLGGQSGSLIPAAFMAIEAVTQSPLYQVVIGLMLALAFAWLLGFGATLAEPALNALGMTVETLTNGAFRKPVLMYSVSFGVAFGIALGVAKIVFGFSLVWLLLPGYALAVVLTHLSSEEFVNIAWDSAGVTTGPVTVPLVLAMGLGFGNAVHAIEGFGILAMASICPILSVMLTGLWIRWKVNRKQRYYATPSTILKPKVSRV</sequence>
<keyword evidence="1" id="KW-0812">Transmembrane</keyword>
<feature type="transmembrane region" description="Helical" evidence="1">
    <location>
        <begin position="368"/>
        <end position="389"/>
    </location>
</feature>
<feature type="transmembrane region" description="Helical" evidence="1">
    <location>
        <begin position="94"/>
        <end position="113"/>
    </location>
</feature>
<feature type="transmembrane region" description="Helical" evidence="1">
    <location>
        <begin position="281"/>
        <end position="302"/>
    </location>
</feature>
<dbReference type="AlphaFoldDB" id="A0A8B0SN40"/>
<feature type="transmembrane region" description="Helical" evidence="1">
    <location>
        <begin position="414"/>
        <end position="438"/>
    </location>
</feature>
<keyword evidence="4" id="KW-1185">Reference proteome</keyword>
<evidence type="ECO:0000313" key="2">
    <source>
        <dbReference type="EMBL" id="MBO0613099.1"/>
    </source>
</evidence>
<dbReference type="EMBL" id="CP072748">
    <property type="protein sequence ID" value="QTX11458.1"/>
    <property type="molecule type" value="Genomic_DNA"/>
</dbReference>
<feature type="transmembrane region" description="Helical" evidence="1">
    <location>
        <begin position="134"/>
        <end position="153"/>
    </location>
</feature>
<dbReference type="InterPro" id="IPR011435">
    <property type="entry name" value="UmpAB"/>
</dbReference>
<feature type="transmembrane region" description="Helical" evidence="1">
    <location>
        <begin position="461"/>
        <end position="481"/>
    </location>
</feature>
<dbReference type="Proteomes" id="UP000664466">
    <property type="component" value="Unassembled WGS sequence"/>
</dbReference>
<feature type="transmembrane region" description="Helical" evidence="1">
    <location>
        <begin position="334"/>
        <end position="356"/>
    </location>
</feature>
<feature type="transmembrane region" description="Helical" evidence="1">
    <location>
        <begin position="182"/>
        <end position="206"/>
    </location>
</feature>
<feature type="transmembrane region" description="Helical" evidence="1">
    <location>
        <begin position="71"/>
        <end position="88"/>
    </location>
</feature>
<organism evidence="3">
    <name type="scientific">Thiothrix fructosivorans</name>
    <dbReference type="NCBI Taxonomy" id="111770"/>
    <lineage>
        <taxon>Bacteria</taxon>
        <taxon>Pseudomonadati</taxon>
        <taxon>Pseudomonadota</taxon>
        <taxon>Gammaproteobacteria</taxon>
        <taxon>Thiotrichales</taxon>
        <taxon>Thiotrichaceae</taxon>
        <taxon>Thiothrix</taxon>
    </lineage>
</organism>
<reference evidence="2 4" key="1">
    <citation type="submission" date="2021-03" db="EMBL/GenBank/DDBJ databases">
        <title>Draft genome and methylome analysis of Thiotrix fructosivoruns ATCC 49748.</title>
        <authorList>
            <person name="Fomenkov A."/>
            <person name="Grabovich M.Y."/>
            <person name="Roberts R.J."/>
        </authorList>
    </citation>
    <scope>NUCLEOTIDE SEQUENCE [LARGE SCALE GENOMIC DNA]</scope>
    <source>
        <strain evidence="2 4">ATCC 49748</strain>
    </source>
</reference>
<dbReference type="Pfam" id="PF07556">
    <property type="entry name" value="DUF1538"/>
    <property type="match status" value="2"/>
</dbReference>
<keyword evidence="1" id="KW-0472">Membrane</keyword>
<name>A0A8B0SN40_9GAMM</name>
<feature type="transmembrane region" description="Helical" evidence="1">
    <location>
        <begin position="251"/>
        <end position="269"/>
    </location>
</feature>
<gene>
    <name evidence="3" type="ORF">J1836_003640</name>
    <name evidence="2" type="ORF">J1836_09185</name>
</gene>
<feature type="transmembrane region" description="Helical" evidence="1">
    <location>
        <begin position="546"/>
        <end position="567"/>
    </location>
</feature>
<evidence type="ECO:0000313" key="3">
    <source>
        <dbReference type="EMBL" id="QTX11458.1"/>
    </source>
</evidence>
<feature type="transmembrane region" description="Helical" evidence="1">
    <location>
        <begin position="487"/>
        <end position="505"/>
    </location>
</feature>
<accession>A0A8B0SN40</accession>
<evidence type="ECO:0000256" key="1">
    <source>
        <dbReference type="SAM" id="Phobius"/>
    </source>
</evidence>
<evidence type="ECO:0000313" key="4">
    <source>
        <dbReference type="Proteomes" id="UP000664466"/>
    </source>
</evidence>
<feature type="transmembrane region" description="Helical" evidence="1">
    <location>
        <begin position="213"/>
        <end position="231"/>
    </location>
</feature>
<dbReference type="EMBL" id="JAFMPM010000006">
    <property type="protein sequence ID" value="MBO0613099.1"/>
    <property type="molecule type" value="Genomic_DNA"/>
</dbReference>
<dbReference type="RefSeq" id="WP_207250829.1">
    <property type="nucleotide sequence ID" value="NZ_JAFMPM010000006.1"/>
</dbReference>
<protein>
    <submittedName>
        <fullName evidence="3">DUF1538 domain-containing protein</fullName>
    </submittedName>
</protein>
<reference evidence="3" key="2">
    <citation type="submission" date="2021-04" db="EMBL/GenBank/DDBJ databases">
        <title>Complete Genome and methylome analysis of Thiothrix fructosivorans ATCC 49748.</title>
        <authorList>
            <person name="Fomenkov A."/>
            <person name="Sun L."/>
            <person name="Vincze T."/>
            <person name="Grabovich M.Y."/>
            <person name="Roberts R.J."/>
        </authorList>
    </citation>
    <scope>NUCLEOTIDE SEQUENCE</scope>
    <source>
        <strain evidence="3">ATCC 49748</strain>
    </source>
</reference>
<feature type="transmembrane region" description="Helical" evidence="1">
    <location>
        <begin position="517"/>
        <end position="540"/>
    </location>
</feature>